<organism evidence="1 2">
    <name type="scientific">Cerrena zonata</name>
    <dbReference type="NCBI Taxonomy" id="2478898"/>
    <lineage>
        <taxon>Eukaryota</taxon>
        <taxon>Fungi</taxon>
        <taxon>Dikarya</taxon>
        <taxon>Basidiomycota</taxon>
        <taxon>Agaricomycotina</taxon>
        <taxon>Agaricomycetes</taxon>
        <taxon>Polyporales</taxon>
        <taxon>Cerrenaceae</taxon>
        <taxon>Cerrena</taxon>
    </lineage>
</organism>
<evidence type="ECO:0000313" key="1">
    <source>
        <dbReference type="EMBL" id="KAK7677342.1"/>
    </source>
</evidence>
<dbReference type="EMBL" id="JASBNA010000090">
    <property type="protein sequence ID" value="KAK7677342.1"/>
    <property type="molecule type" value="Genomic_DNA"/>
</dbReference>
<gene>
    <name evidence="1" type="ORF">QCA50_019672</name>
</gene>
<evidence type="ECO:0000313" key="2">
    <source>
        <dbReference type="Proteomes" id="UP001385951"/>
    </source>
</evidence>
<comment type="caution">
    <text evidence="1">The sequence shown here is derived from an EMBL/GenBank/DDBJ whole genome shotgun (WGS) entry which is preliminary data.</text>
</comment>
<accession>A0AAW0FDS4</accession>
<dbReference type="Proteomes" id="UP001385951">
    <property type="component" value="Unassembled WGS sequence"/>
</dbReference>
<sequence length="230" mass="26900">MAWMLAYIDLDIRRPRLPYALFHPRPHCNMIITDRNHNRFILEISDSHRNYEEFYSEGHYPRDTTTFAERQVSLPYHDNPRLTFSAESMLGIRYHYKVVVAANAKDVHSYVISSGDQDSAPSTLNGSLVDHFKNLQVYKLGSTTPSARFRRGDRPTIGVITVKVYRLSFTRVRPVVSHEKMSHMLFNQQVSDSRSLEKQLGLKYDIKVDLLDEYESPYVTFRYFCLLQAR</sequence>
<dbReference type="AlphaFoldDB" id="A0AAW0FDS4"/>
<keyword evidence="2" id="KW-1185">Reference proteome</keyword>
<protein>
    <submittedName>
        <fullName evidence="1">Uncharacterized protein</fullName>
    </submittedName>
</protein>
<proteinExistence type="predicted"/>
<reference evidence="1 2" key="1">
    <citation type="submission" date="2022-09" db="EMBL/GenBank/DDBJ databases">
        <authorList>
            <person name="Palmer J.M."/>
        </authorList>
    </citation>
    <scope>NUCLEOTIDE SEQUENCE [LARGE SCALE GENOMIC DNA]</scope>
    <source>
        <strain evidence="1 2">DSM 7382</strain>
    </source>
</reference>
<name>A0AAW0FDS4_9APHY</name>